<comment type="caution">
    <text evidence="1">The sequence shown here is derived from an EMBL/GenBank/DDBJ whole genome shotgun (WGS) entry which is preliminary data.</text>
</comment>
<sequence>KAHGHDTFQKGLKNGDYQMGFFAYPRAMIGKPHITNVFVAQYERKTFVENYERNVFMVQYESNAFVAQYGRKAFLVNHEGIASVTNLAMMPFVAII</sequence>
<accession>A0A9D3WIF1</accession>
<dbReference type="Proteomes" id="UP000828251">
    <property type="component" value="Unassembled WGS sequence"/>
</dbReference>
<evidence type="ECO:0000313" key="2">
    <source>
        <dbReference type="Proteomes" id="UP000828251"/>
    </source>
</evidence>
<feature type="non-terminal residue" evidence="1">
    <location>
        <position position="1"/>
    </location>
</feature>
<reference evidence="1 2" key="1">
    <citation type="journal article" date="2021" name="Plant Biotechnol. J.">
        <title>Multi-omics assisted identification of the key and species-specific regulatory components of drought-tolerant mechanisms in Gossypium stocksii.</title>
        <authorList>
            <person name="Yu D."/>
            <person name="Ke L."/>
            <person name="Zhang D."/>
            <person name="Wu Y."/>
            <person name="Sun Y."/>
            <person name="Mei J."/>
            <person name="Sun J."/>
            <person name="Sun Y."/>
        </authorList>
    </citation>
    <scope>NUCLEOTIDE SEQUENCE [LARGE SCALE GENOMIC DNA]</scope>
    <source>
        <strain evidence="2">cv. E1</strain>
        <tissue evidence="1">Leaf</tissue>
    </source>
</reference>
<dbReference type="AlphaFoldDB" id="A0A9D3WIF1"/>
<name>A0A9D3WIF1_9ROSI</name>
<protein>
    <submittedName>
        <fullName evidence="1">Uncharacterized protein</fullName>
    </submittedName>
</protein>
<keyword evidence="2" id="KW-1185">Reference proteome</keyword>
<organism evidence="1 2">
    <name type="scientific">Gossypium stocksii</name>
    <dbReference type="NCBI Taxonomy" id="47602"/>
    <lineage>
        <taxon>Eukaryota</taxon>
        <taxon>Viridiplantae</taxon>
        <taxon>Streptophyta</taxon>
        <taxon>Embryophyta</taxon>
        <taxon>Tracheophyta</taxon>
        <taxon>Spermatophyta</taxon>
        <taxon>Magnoliopsida</taxon>
        <taxon>eudicotyledons</taxon>
        <taxon>Gunneridae</taxon>
        <taxon>Pentapetalae</taxon>
        <taxon>rosids</taxon>
        <taxon>malvids</taxon>
        <taxon>Malvales</taxon>
        <taxon>Malvaceae</taxon>
        <taxon>Malvoideae</taxon>
        <taxon>Gossypium</taxon>
    </lineage>
</organism>
<dbReference type="EMBL" id="JAIQCV010000001">
    <property type="protein sequence ID" value="KAH1129772.1"/>
    <property type="molecule type" value="Genomic_DNA"/>
</dbReference>
<evidence type="ECO:0000313" key="1">
    <source>
        <dbReference type="EMBL" id="KAH1129772.1"/>
    </source>
</evidence>
<proteinExistence type="predicted"/>
<gene>
    <name evidence="1" type="ORF">J1N35_001150</name>
</gene>